<organism evidence="5 6">
    <name type="scientific">Coemansia javaensis</name>
    <dbReference type="NCBI Taxonomy" id="2761396"/>
    <lineage>
        <taxon>Eukaryota</taxon>
        <taxon>Fungi</taxon>
        <taxon>Fungi incertae sedis</taxon>
        <taxon>Zoopagomycota</taxon>
        <taxon>Kickxellomycotina</taxon>
        <taxon>Kickxellomycetes</taxon>
        <taxon>Kickxellales</taxon>
        <taxon>Kickxellaceae</taxon>
        <taxon>Coemansia</taxon>
    </lineage>
</organism>
<dbReference type="InterPro" id="IPR036291">
    <property type="entry name" value="NAD(P)-bd_dom_sf"/>
</dbReference>
<dbReference type="InterPro" id="IPR002347">
    <property type="entry name" value="SDR_fam"/>
</dbReference>
<evidence type="ECO:0000256" key="3">
    <source>
        <dbReference type="ARBA" id="ARBA00023002"/>
    </source>
</evidence>
<dbReference type="PANTHER" id="PTHR42901">
    <property type="entry name" value="ALCOHOL DEHYDROGENASE"/>
    <property type="match status" value="1"/>
</dbReference>
<dbReference type="PROSITE" id="PS00061">
    <property type="entry name" value="ADH_SHORT"/>
    <property type="match status" value="1"/>
</dbReference>
<dbReference type="PRINTS" id="PR00080">
    <property type="entry name" value="SDRFAMILY"/>
</dbReference>
<comment type="caution">
    <text evidence="5">The sequence shown here is derived from an EMBL/GenBank/DDBJ whole genome shotgun (WGS) entry which is preliminary data.</text>
</comment>
<dbReference type="PRINTS" id="PR00081">
    <property type="entry name" value="GDHRDH"/>
</dbReference>
<evidence type="ECO:0000313" key="6">
    <source>
        <dbReference type="Proteomes" id="UP001140217"/>
    </source>
</evidence>
<keyword evidence="6" id="KW-1185">Reference proteome</keyword>
<dbReference type="Proteomes" id="UP001140217">
    <property type="component" value="Unassembled WGS sequence"/>
</dbReference>
<sequence length="261" mass="27183">MFARLRGKTALITGASAGIGEACAYQFAAAGANVVLTARRLERLERVRDRIGEQWPAVQVHIAALDVCDRAAVDRVVAGIPAALGGVDVLVNNAGKALGLDAVDAVSDETIDGMIDTNVKGLLYVTRAVLPLMKQQPAGGHIIMLGSIAGVAGYAGGSVYCASKSAVRAISEALRAETNGIPVKVTEIRPGMVETEFSVVRFGGDAARADAVYRGIQPLVADDIAEMVVFAASRPAHCVVSEVVMLPKGQVGVGQVHRKEE</sequence>
<dbReference type="SUPFAM" id="SSF51735">
    <property type="entry name" value="NAD(P)-binding Rossmann-fold domains"/>
    <property type="match status" value="1"/>
</dbReference>
<dbReference type="FunFam" id="3.40.50.720:FF:000047">
    <property type="entry name" value="NADP-dependent L-serine/L-allo-threonine dehydrogenase"/>
    <property type="match status" value="1"/>
</dbReference>
<dbReference type="InterPro" id="IPR020904">
    <property type="entry name" value="Sc_DH/Rdtase_CS"/>
</dbReference>
<evidence type="ECO:0000256" key="4">
    <source>
        <dbReference type="RuleBase" id="RU000363"/>
    </source>
</evidence>
<dbReference type="Gene3D" id="3.40.50.720">
    <property type="entry name" value="NAD(P)-binding Rossmann-like Domain"/>
    <property type="match status" value="1"/>
</dbReference>
<evidence type="ECO:0000313" key="5">
    <source>
        <dbReference type="EMBL" id="KAJ2784850.1"/>
    </source>
</evidence>
<reference evidence="5" key="1">
    <citation type="submission" date="2022-07" db="EMBL/GenBank/DDBJ databases">
        <title>Phylogenomic reconstructions and comparative analyses of Kickxellomycotina fungi.</title>
        <authorList>
            <person name="Reynolds N.K."/>
            <person name="Stajich J.E."/>
            <person name="Barry K."/>
            <person name="Grigoriev I.V."/>
            <person name="Crous P."/>
            <person name="Smith M.E."/>
        </authorList>
    </citation>
    <scope>NUCLEOTIDE SEQUENCE</scope>
    <source>
        <strain evidence="5">NBRC 105414</strain>
    </source>
</reference>
<dbReference type="OrthoDB" id="6251714at2759"/>
<keyword evidence="2" id="KW-0521">NADP</keyword>
<protein>
    <recommendedName>
        <fullName evidence="7">NAD(P)-binding protein</fullName>
    </recommendedName>
</protein>
<dbReference type="AlphaFoldDB" id="A0A9W8HGW8"/>
<gene>
    <name evidence="5" type="ORF">H4R18_000884</name>
</gene>
<comment type="similarity">
    <text evidence="1 4">Belongs to the short-chain dehydrogenases/reductases (SDR) family.</text>
</comment>
<evidence type="ECO:0008006" key="7">
    <source>
        <dbReference type="Google" id="ProtNLM"/>
    </source>
</evidence>
<proteinExistence type="inferred from homology"/>
<accession>A0A9W8HGW8</accession>
<evidence type="ECO:0000256" key="1">
    <source>
        <dbReference type="ARBA" id="ARBA00006484"/>
    </source>
</evidence>
<dbReference type="Pfam" id="PF00106">
    <property type="entry name" value="adh_short"/>
    <property type="match status" value="1"/>
</dbReference>
<dbReference type="EMBL" id="JANBUL010000019">
    <property type="protein sequence ID" value="KAJ2784850.1"/>
    <property type="molecule type" value="Genomic_DNA"/>
</dbReference>
<name>A0A9W8HGW8_9FUNG</name>
<evidence type="ECO:0000256" key="2">
    <source>
        <dbReference type="ARBA" id="ARBA00022857"/>
    </source>
</evidence>
<dbReference type="GO" id="GO:0016616">
    <property type="term" value="F:oxidoreductase activity, acting on the CH-OH group of donors, NAD or NADP as acceptor"/>
    <property type="evidence" value="ECO:0007669"/>
    <property type="project" value="UniProtKB-ARBA"/>
</dbReference>
<keyword evidence="3" id="KW-0560">Oxidoreductase</keyword>
<dbReference type="PANTHER" id="PTHR42901:SF1">
    <property type="entry name" value="ALCOHOL DEHYDROGENASE"/>
    <property type="match status" value="1"/>
</dbReference>